<dbReference type="InterPro" id="IPR045749">
    <property type="entry name" value="DUF6090"/>
</dbReference>
<proteinExistence type="predicted"/>
<reference evidence="2 3" key="1">
    <citation type="submission" date="2019-11" db="EMBL/GenBank/DDBJ databases">
        <title>Winogradskyella ouciana sp. nov., isolated from the hadal seawater of the Mariana Trench.</title>
        <authorList>
            <person name="Liu R."/>
        </authorList>
    </citation>
    <scope>NUCLEOTIDE SEQUENCE [LARGE SCALE GENOMIC DNA]</scope>
    <source>
        <strain evidence="2 3">ZXX205</strain>
    </source>
</reference>
<keyword evidence="1" id="KW-1133">Transmembrane helix</keyword>
<organism evidence="2 3">
    <name type="scientific">Winogradskyella ouciana</name>
    <dbReference type="NCBI Taxonomy" id="2608631"/>
    <lineage>
        <taxon>Bacteria</taxon>
        <taxon>Pseudomonadati</taxon>
        <taxon>Bacteroidota</taxon>
        <taxon>Flavobacteriia</taxon>
        <taxon>Flavobacteriales</taxon>
        <taxon>Flavobacteriaceae</taxon>
        <taxon>Winogradskyella</taxon>
    </lineage>
</organism>
<protein>
    <submittedName>
        <fullName evidence="2">Uncharacterized protein</fullName>
    </submittedName>
</protein>
<comment type="caution">
    <text evidence="2">The sequence shown here is derived from an EMBL/GenBank/DDBJ whole genome shotgun (WGS) entry which is preliminary data.</text>
</comment>
<dbReference type="Proteomes" id="UP000447545">
    <property type="component" value="Unassembled WGS sequence"/>
</dbReference>
<dbReference type="AlphaFoldDB" id="A0A7K1G930"/>
<evidence type="ECO:0000313" key="3">
    <source>
        <dbReference type="Proteomes" id="UP000447545"/>
    </source>
</evidence>
<evidence type="ECO:0000313" key="2">
    <source>
        <dbReference type="EMBL" id="MTE25780.1"/>
    </source>
</evidence>
<dbReference type="Pfam" id="PF19578">
    <property type="entry name" value="DUF6090"/>
    <property type="match status" value="1"/>
</dbReference>
<sequence>MIKFFRRIRFNLMSENKTGKYLKYAIGEIILVVIGILIALQINNWNENRKALIKENALYSSIMSDLGVDKDKLNIVLEGLQSFKDTQFQVFNESIGEAVFDKNTFYEDLRWGERFNPIVKENHNITISTISNESIREELNQYFKLEERTKEAIMFSNNKRRGDLRAFLTKNGILNTKALYSETSYEFEPFRELKFINYEKLKSQYGTVELDQILTELRIDTAWAITNILDLIEANNKLQKSLELKITKG</sequence>
<keyword evidence="1" id="KW-0812">Transmembrane</keyword>
<keyword evidence="3" id="KW-1185">Reference proteome</keyword>
<feature type="transmembrane region" description="Helical" evidence="1">
    <location>
        <begin position="21"/>
        <end position="40"/>
    </location>
</feature>
<name>A0A7K1G930_9FLAO</name>
<keyword evidence="1" id="KW-0472">Membrane</keyword>
<gene>
    <name evidence="2" type="ORF">F1003_02445</name>
</gene>
<dbReference type="RefSeq" id="WP_155087611.1">
    <property type="nucleotide sequence ID" value="NZ_WJYA01000002.1"/>
</dbReference>
<evidence type="ECO:0000256" key="1">
    <source>
        <dbReference type="SAM" id="Phobius"/>
    </source>
</evidence>
<dbReference type="EMBL" id="WJYA01000002">
    <property type="protein sequence ID" value="MTE25780.1"/>
    <property type="molecule type" value="Genomic_DNA"/>
</dbReference>
<accession>A0A7K1G930</accession>